<protein>
    <submittedName>
        <fullName evidence="1">Uncharacterized protein</fullName>
    </submittedName>
</protein>
<sequence length="86" mass="9855">MPMQIRLHWLVAILLIITCTTIELRGFTIPGTPLWYVLVVTHFSWWGDGLCIDDRPSIPALAPHQPCHQPENRLNGKPARRIWCTA</sequence>
<gene>
    <name evidence="1" type="ORF">NCTC11544_01342</name>
</gene>
<accession>A0A379Z0F1</accession>
<organism evidence="1 2">
    <name type="scientific">Serratia quinivorans</name>
    <dbReference type="NCBI Taxonomy" id="137545"/>
    <lineage>
        <taxon>Bacteria</taxon>
        <taxon>Pseudomonadati</taxon>
        <taxon>Pseudomonadota</taxon>
        <taxon>Gammaproteobacteria</taxon>
        <taxon>Enterobacterales</taxon>
        <taxon>Yersiniaceae</taxon>
        <taxon>Serratia</taxon>
    </lineage>
</organism>
<evidence type="ECO:0000313" key="1">
    <source>
        <dbReference type="EMBL" id="SUI52590.1"/>
    </source>
</evidence>
<dbReference type="Proteomes" id="UP000255529">
    <property type="component" value="Unassembled WGS sequence"/>
</dbReference>
<dbReference type="EMBL" id="UGYN01000002">
    <property type="protein sequence ID" value="SUI52590.1"/>
    <property type="molecule type" value="Genomic_DNA"/>
</dbReference>
<dbReference type="AlphaFoldDB" id="A0A379Z0F1"/>
<reference evidence="1 2" key="1">
    <citation type="submission" date="2018-06" db="EMBL/GenBank/DDBJ databases">
        <authorList>
            <consortium name="Pathogen Informatics"/>
            <person name="Doyle S."/>
        </authorList>
    </citation>
    <scope>NUCLEOTIDE SEQUENCE [LARGE SCALE GENOMIC DNA]</scope>
    <source>
        <strain evidence="1 2">NCTC11544</strain>
    </source>
</reference>
<name>A0A379Z0F1_9GAMM</name>
<evidence type="ECO:0000313" key="2">
    <source>
        <dbReference type="Proteomes" id="UP000255529"/>
    </source>
</evidence>
<proteinExistence type="predicted"/>